<sequence>MNNSIQRSTHRRIHPHGKIRCYPQPSNPTLLNLVARRITKKPIGYGSRVAVKLLRYALTTNRNELERMLCLGLLIHAARYYANKDYATDREEAQLFRDILRVHPEWNKSFHAATYNGNRASHTTRLGLAIPPRHSNPALYIIFDEELEINEVKQCFRHDQIPTVSKAQKLFRRKQQKKLKSHDGIDRMELHLKVLLSSSILPSSSKIGRSRARRIGKPLRCSSENEFIQALRAIVDQYYSLLQLERDTTVLQKLLKIYEKMKGALPSEMFKKKTVKHVKILLKIIAKLAGLTARVLLALLPAFRARNLQLTGDMYEAASCYWEEGRFEEAEMSQIIVIFCTIISELNVVDLSKVSRDEHLLNIIFDGLRNESDCKDGGDSSWTTCLLASLLCDANATDRAFIRGRYKDELRIAFMKFELCQIAHVMSHDETTAFFFANSALLNAVARRITGNRRSNYDNGDGSRVAVKLLRYALTTNRNELERMLCLGWAAEIAEKQQSARSNMRR</sequence>
<evidence type="ECO:0000313" key="2">
    <source>
        <dbReference type="Proteomes" id="UP000005239"/>
    </source>
</evidence>
<evidence type="ECO:0000313" key="1">
    <source>
        <dbReference type="EnsemblMetazoa" id="PPA44327.1"/>
    </source>
</evidence>
<keyword evidence="2" id="KW-1185">Reference proteome</keyword>
<protein>
    <submittedName>
        <fullName evidence="1">Uncharacterized protein</fullName>
    </submittedName>
</protein>
<name>A0A2A6BQL3_PRIPA</name>
<dbReference type="AlphaFoldDB" id="A0A2A6BQL3"/>
<accession>A0A8R1V272</accession>
<proteinExistence type="predicted"/>
<gene>
    <name evidence="1" type="primary">WBGene00282696</name>
</gene>
<dbReference type="Proteomes" id="UP000005239">
    <property type="component" value="Unassembled WGS sequence"/>
</dbReference>
<organism evidence="1 2">
    <name type="scientific">Pristionchus pacificus</name>
    <name type="common">Parasitic nematode worm</name>
    <dbReference type="NCBI Taxonomy" id="54126"/>
    <lineage>
        <taxon>Eukaryota</taxon>
        <taxon>Metazoa</taxon>
        <taxon>Ecdysozoa</taxon>
        <taxon>Nematoda</taxon>
        <taxon>Chromadorea</taxon>
        <taxon>Rhabditida</taxon>
        <taxon>Rhabditina</taxon>
        <taxon>Diplogasteromorpha</taxon>
        <taxon>Diplogasteroidea</taxon>
        <taxon>Neodiplogasteridae</taxon>
        <taxon>Pristionchus</taxon>
    </lineage>
</organism>
<reference evidence="1" key="2">
    <citation type="submission" date="2022-06" db="UniProtKB">
        <authorList>
            <consortium name="EnsemblMetazoa"/>
        </authorList>
    </citation>
    <scope>IDENTIFICATION</scope>
    <source>
        <strain evidence="1">PS312</strain>
    </source>
</reference>
<accession>A0A2A6BQL3</accession>
<reference evidence="2" key="1">
    <citation type="journal article" date="2008" name="Nat. Genet.">
        <title>The Pristionchus pacificus genome provides a unique perspective on nematode lifestyle and parasitism.</title>
        <authorList>
            <person name="Dieterich C."/>
            <person name="Clifton S.W."/>
            <person name="Schuster L.N."/>
            <person name="Chinwalla A."/>
            <person name="Delehaunty K."/>
            <person name="Dinkelacker I."/>
            <person name="Fulton L."/>
            <person name="Fulton R."/>
            <person name="Godfrey J."/>
            <person name="Minx P."/>
            <person name="Mitreva M."/>
            <person name="Roeseler W."/>
            <person name="Tian H."/>
            <person name="Witte H."/>
            <person name="Yang S.P."/>
            <person name="Wilson R.K."/>
            <person name="Sommer R.J."/>
        </authorList>
    </citation>
    <scope>NUCLEOTIDE SEQUENCE [LARGE SCALE GENOMIC DNA]</scope>
    <source>
        <strain evidence="2">PS312</strain>
    </source>
</reference>
<dbReference type="EnsemblMetazoa" id="PPA44327.1">
    <property type="protein sequence ID" value="PPA44327.1"/>
    <property type="gene ID" value="WBGene00282696"/>
</dbReference>